<reference evidence="1" key="1">
    <citation type="journal article" date="2013" name="Genetics">
        <title>The draft genome and transcriptome of Panagrellus redivivus are shaped by the harsh demands of a free-living lifestyle.</title>
        <authorList>
            <person name="Srinivasan J."/>
            <person name="Dillman A.R."/>
            <person name="Macchietto M.G."/>
            <person name="Heikkinen L."/>
            <person name="Lakso M."/>
            <person name="Fracchia K.M."/>
            <person name="Antoshechkin I."/>
            <person name="Mortazavi A."/>
            <person name="Wong G."/>
            <person name="Sternberg P.W."/>
        </authorList>
    </citation>
    <scope>NUCLEOTIDE SEQUENCE [LARGE SCALE GENOMIC DNA]</scope>
    <source>
        <strain evidence="1">MT8872</strain>
    </source>
</reference>
<dbReference type="AlphaFoldDB" id="A0A7E4W4H4"/>
<organism evidence="1 2">
    <name type="scientific">Panagrellus redivivus</name>
    <name type="common">Microworm</name>
    <dbReference type="NCBI Taxonomy" id="6233"/>
    <lineage>
        <taxon>Eukaryota</taxon>
        <taxon>Metazoa</taxon>
        <taxon>Ecdysozoa</taxon>
        <taxon>Nematoda</taxon>
        <taxon>Chromadorea</taxon>
        <taxon>Rhabditida</taxon>
        <taxon>Tylenchina</taxon>
        <taxon>Panagrolaimomorpha</taxon>
        <taxon>Panagrolaimoidea</taxon>
        <taxon>Panagrolaimidae</taxon>
        <taxon>Panagrellus</taxon>
    </lineage>
</organism>
<evidence type="ECO:0000313" key="1">
    <source>
        <dbReference type="Proteomes" id="UP000492821"/>
    </source>
</evidence>
<name>A0A7E4W4H4_PANRE</name>
<keyword evidence="1" id="KW-1185">Reference proteome</keyword>
<evidence type="ECO:0000313" key="2">
    <source>
        <dbReference type="WBParaSite" id="Pan_g633.t1"/>
    </source>
</evidence>
<proteinExistence type="predicted"/>
<sequence length="1116" mass="127242">MSSKELIVVMTDQDLGYVVRRRTKEKIKKSTNRELAEALYAAAPQEKVCAVYVCCLPTFRTIKSLVEALENAGYTNVKTVNLAALRFGHLAEASHLQLRVNDFVAFDTTNEYTFSVYQRMASGYTFLGDKKTIHSGVVVKSKEVKNIIVTEGELSNRNRQDYKQHVPRKAVWFSEDDEYFGIEDIWRLHDHGETRFPEPFTMQIRLRFGHVPHYVDVKYEDLPFQTAFELDIEDSNNLDVALKFNDAEFYFYIESITFENDGTKNQKIRVTIDVPETFIPVVKATVTSKTEKPDYCVYSIDFNDDTKQFSATHVTADGIDEVVDKSPDITKVITALAAHNPSTTLHGVLINYSEAERFPLDAHRSLIEALPSPLPRVLIGPTHTDFSIHLWNAKVNVERYQLVAITDIATNQSSHFPTFFIFQKTKNGFKPCGHEESIHKDCKVLVVIQNEPEVSADNLNWFKQWGPPKMKVIISAISTLPPDIKHKFAWDFFNGYSFHGCTIRAYCGVNINVRGSDLYSLNIWKDSYGGSFKRCAMLDVNDDLDSNGLSFKDSSYLKLGYFDLNPSILLYFIGFRKPLLLGSLRNPKTQMGLLNICIDKNLLPSYEFVESKSMCDILNPHELIHVRIPTIISEIPICLTIANDAEQEYITTVSEGMLSHSMFKDTHSAAIAINQLSDIVEIDRIFDLFHDQDFSKRTARRAILENLPTRDFCEESTRQIEMSLMLNHCNVKVTIGHSIVIFNTYYGHMFLQKCENAFKVVNVIYDNNIRPLFSNYNVKLIIFDNVAPTTVKVYQKKFAPFKCIENTMPLEIRRPLNANVLFNAMRSKYAIDPYDIQKFTISINGGTKQVIHDGVFSVPFEKYFIVNMAGVTNITIDVACHNGEKRLKSYNTADWNDNYYCIFIDQYSFFSIDVTHHSYFVLLFEQSMDIFSIDADPKLRIQKSAATLILQFKDNQINFISMYKDSITTSIEPVPAYFHLAKTEDGFKGLVGAKAKAAMETNPDYVIYDFGNLLGTKAGDYWFDPTWTFKTSRADDNSLLVHLDDDNVTSPLPLFASVVKSALLYAQQFVLGEIDEVFVFFSSTVGEHVSAEEMVKISNVIGAKVNVRFDYKQKKA</sequence>
<dbReference type="Proteomes" id="UP000492821">
    <property type="component" value="Unassembled WGS sequence"/>
</dbReference>
<dbReference type="WBParaSite" id="Pan_g633.t1">
    <property type="protein sequence ID" value="Pan_g633.t1"/>
    <property type="gene ID" value="Pan_g633"/>
</dbReference>
<reference evidence="2" key="2">
    <citation type="submission" date="2020-10" db="UniProtKB">
        <authorList>
            <consortium name="WormBaseParasite"/>
        </authorList>
    </citation>
    <scope>IDENTIFICATION</scope>
</reference>
<protein>
    <submittedName>
        <fullName evidence="2">RNA helicase</fullName>
    </submittedName>
</protein>
<accession>A0A7E4W4H4</accession>